<reference evidence="1" key="1">
    <citation type="submission" date="2014-09" db="EMBL/GenBank/DDBJ databases">
        <title>Genome sequence of the luminous mushroom Mycena chlorophos for searching fungal bioluminescence genes.</title>
        <authorList>
            <person name="Tanaka Y."/>
            <person name="Kasuga D."/>
            <person name="Oba Y."/>
            <person name="Hase S."/>
            <person name="Sato K."/>
            <person name="Oba Y."/>
            <person name="Sakakibara Y."/>
        </authorList>
    </citation>
    <scope>NUCLEOTIDE SEQUENCE</scope>
</reference>
<organism evidence="1 2">
    <name type="scientific">Mycena chlorophos</name>
    <name type="common">Agaric fungus</name>
    <name type="synonym">Agaricus chlorophos</name>
    <dbReference type="NCBI Taxonomy" id="658473"/>
    <lineage>
        <taxon>Eukaryota</taxon>
        <taxon>Fungi</taxon>
        <taxon>Dikarya</taxon>
        <taxon>Basidiomycota</taxon>
        <taxon>Agaricomycotina</taxon>
        <taxon>Agaricomycetes</taxon>
        <taxon>Agaricomycetidae</taxon>
        <taxon>Agaricales</taxon>
        <taxon>Marasmiineae</taxon>
        <taxon>Mycenaceae</taxon>
        <taxon>Mycena</taxon>
    </lineage>
</organism>
<dbReference type="EMBL" id="DF849016">
    <property type="protein sequence ID" value="GAT55428.1"/>
    <property type="molecule type" value="Genomic_DNA"/>
</dbReference>
<keyword evidence="2" id="KW-1185">Reference proteome</keyword>
<dbReference type="Proteomes" id="UP000815677">
    <property type="component" value="Unassembled WGS sequence"/>
</dbReference>
<proteinExistence type="predicted"/>
<gene>
    <name evidence="1" type="ORF">MCHLO_12203</name>
</gene>
<name>A0ABQ0LWH0_MYCCL</name>
<evidence type="ECO:0000313" key="2">
    <source>
        <dbReference type="Proteomes" id="UP000815677"/>
    </source>
</evidence>
<protein>
    <submittedName>
        <fullName evidence="1">Uncharacterized protein</fullName>
    </submittedName>
</protein>
<accession>A0ABQ0LWH0</accession>
<evidence type="ECO:0000313" key="1">
    <source>
        <dbReference type="EMBL" id="GAT55428.1"/>
    </source>
</evidence>
<sequence length="274" mass="30614">MSRPQLIQRRSLLETPDPRQRCRVDQVAKPTVGSWPPALGSISDAMHRVVVVDATTSSASSRSLSELPTNSRRPLAFRHRPTADAWKGASDLLGPYFTSRSLASTSRPLRRMPAAVLRSRHFQPWRKRRNTRSLSYAARSGALARFGAYATPTRATSRQQPRKRWPYSTGANDYGHGGPFGSGNRQVRRFSPLEHVSRGTAAKRRAPCIHSTIETRLDAKLAATTTTSQRLEDAGMVPDGMLNTCNAQLGIRRRHWLTPFPLLPMRTKHHPARP</sequence>